<reference evidence="2" key="1">
    <citation type="submission" date="2016-07" db="EMBL/GenBank/DDBJ databases">
        <authorList>
            <person name="Bretaudeau A."/>
        </authorList>
    </citation>
    <scope>NUCLEOTIDE SEQUENCE</scope>
    <source>
        <strain evidence="2">Rice</strain>
        <tissue evidence="2">Whole body</tissue>
    </source>
</reference>
<evidence type="ECO:0000313" key="2">
    <source>
        <dbReference type="EMBL" id="SOQ54656.1"/>
    </source>
</evidence>
<sequence>MAEQLAGALRVAGSLPARSNSLCDPQIIVSGLGVTCMFCGARLVWYYGLTENRRETTLALCLVVRFTAFIKILQRNSDTCSPILRWTLKRKVCSCFDVDTQTTYTMLSLTAADYIDN</sequence>
<keyword evidence="1" id="KW-0812">Transmembrane</keyword>
<proteinExistence type="predicted"/>
<keyword evidence="1" id="KW-0472">Membrane</keyword>
<dbReference type="AlphaFoldDB" id="A0A2H1WNV3"/>
<accession>A0A2H1WNV3</accession>
<dbReference type="EMBL" id="ODYU01009917">
    <property type="protein sequence ID" value="SOQ54656.1"/>
    <property type="molecule type" value="Genomic_DNA"/>
</dbReference>
<name>A0A2H1WNV3_SPOFR</name>
<organism evidence="2">
    <name type="scientific">Spodoptera frugiperda</name>
    <name type="common">Fall armyworm</name>
    <dbReference type="NCBI Taxonomy" id="7108"/>
    <lineage>
        <taxon>Eukaryota</taxon>
        <taxon>Metazoa</taxon>
        <taxon>Ecdysozoa</taxon>
        <taxon>Arthropoda</taxon>
        <taxon>Hexapoda</taxon>
        <taxon>Insecta</taxon>
        <taxon>Pterygota</taxon>
        <taxon>Neoptera</taxon>
        <taxon>Endopterygota</taxon>
        <taxon>Lepidoptera</taxon>
        <taxon>Glossata</taxon>
        <taxon>Ditrysia</taxon>
        <taxon>Noctuoidea</taxon>
        <taxon>Noctuidae</taxon>
        <taxon>Amphipyrinae</taxon>
        <taxon>Spodoptera</taxon>
    </lineage>
</organism>
<protein>
    <submittedName>
        <fullName evidence="2">SFRICE_019814</fullName>
    </submittedName>
</protein>
<evidence type="ECO:0000256" key="1">
    <source>
        <dbReference type="SAM" id="Phobius"/>
    </source>
</evidence>
<gene>
    <name evidence="2" type="ORF">SFRICE_019814</name>
</gene>
<keyword evidence="1" id="KW-1133">Transmembrane helix</keyword>
<feature type="transmembrane region" description="Helical" evidence="1">
    <location>
        <begin position="27"/>
        <end position="45"/>
    </location>
</feature>